<organism evidence="10 11">
    <name type="scientific">Rheinheimera pacifica</name>
    <dbReference type="NCBI Taxonomy" id="173990"/>
    <lineage>
        <taxon>Bacteria</taxon>
        <taxon>Pseudomonadati</taxon>
        <taxon>Pseudomonadota</taxon>
        <taxon>Gammaproteobacteria</taxon>
        <taxon>Chromatiales</taxon>
        <taxon>Chromatiaceae</taxon>
        <taxon>Rheinheimera</taxon>
    </lineage>
</organism>
<keyword evidence="7" id="KW-0233">DNA recombination</keyword>
<evidence type="ECO:0000259" key="9">
    <source>
        <dbReference type="Pfam" id="PF12320"/>
    </source>
</evidence>
<evidence type="ECO:0000256" key="5">
    <source>
        <dbReference type="ARBA" id="ARBA00022801"/>
    </source>
</evidence>
<evidence type="ECO:0000256" key="6">
    <source>
        <dbReference type="ARBA" id="ARBA00022839"/>
    </source>
</evidence>
<evidence type="ECO:0000256" key="7">
    <source>
        <dbReference type="RuleBase" id="RU363069"/>
    </source>
</evidence>
<dbReference type="STRING" id="173990.SAMN05660691_00768"/>
<dbReference type="InterPro" id="IPR041796">
    <property type="entry name" value="Mre11_N"/>
</dbReference>
<comment type="subunit">
    <text evidence="2 7">Heterodimer of SbcC and SbcD.</text>
</comment>
<dbReference type="GO" id="GO:0004519">
    <property type="term" value="F:endonuclease activity"/>
    <property type="evidence" value="ECO:0007669"/>
    <property type="project" value="UniProtKB-KW"/>
</dbReference>
<dbReference type="Proteomes" id="UP000199371">
    <property type="component" value="Unassembled WGS sequence"/>
</dbReference>
<dbReference type="GO" id="GO:0006260">
    <property type="term" value="P:DNA replication"/>
    <property type="evidence" value="ECO:0007669"/>
    <property type="project" value="UniProtKB-KW"/>
</dbReference>
<dbReference type="NCBIfam" id="TIGR00619">
    <property type="entry name" value="sbcd"/>
    <property type="match status" value="1"/>
</dbReference>
<feature type="domain" description="Nuclease SbcCD subunit D C-terminal" evidence="9">
    <location>
        <begin position="280"/>
        <end position="380"/>
    </location>
</feature>
<dbReference type="Pfam" id="PF12320">
    <property type="entry name" value="SbcD_C"/>
    <property type="match status" value="1"/>
</dbReference>
<dbReference type="PANTHER" id="PTHR30337:SF0">
    <property type="entry name" value="NUCLEASE SBCCD SUBUNIT D"/>
    <property type="match status" value="1"/>
</dbReference>
<dbReference type="AlphaFoldDB" id="A0A1H6JW34"/>
<evidence type="ECO:0000256" key="2">
    <source>
        <dbReference type="ARBA" id="ARBA00011322"/>
    </source>
</evidence>
<dbReference type="SUPFAM" id="SSF56300">
    <property type="entry name" value="Metallo-dependent phosphatases"/>
    <property type="match status" value="1"/>
</dbReference>
<dbReference type="RefSeq" id="WP_092790388.1">
    <property type="nucleotide sequence ID" value="NZ_FNXF01000002.1"/>
</dbReference>
<dbReference type="PANTHER" id="PTHR30337">
    <property type="entry name" value="COMPONENT OF ATP-DEPENDENT DSDNA EXONUCLEASE"/>
    <property type="match status" value="1"/>
</dbReference>
<keyword evidence="7" id="KW-0235">DNA replication</keyword>
<keyword evidence="11" id="KW-1185">Reference proteome</keyword>
<dbReference type="InterPro" id="IPR004843">
    <property type="entry name" value="Calcineurin-like_PHP"/>
</dbReference>
<dbReference type="NCBIfam" id="NF008206">
    <property type="entry name" value="PRK10966.1"/>
    <property type="match status" value="1"/>
</dbReference>
<dbReference type="GO" id="GO:0008408">
    <property type="term" value="F:3'-5' exonuclease activity"/>
    <property type="evidence" value="ECO:0007669"/>
    <property type="project" value="InterPro"/>
</dbReference>
<dbReference type="EMBL" id="FNXF01000002">
    <property type="protein sequence ID" value="SEH66784.1"/>
    <property type="molecule type" value="Genomic_DNA"/>
</dbReference>
<dbReference type="CDD" id="cd00840">
    <property type="entry name" value="MPP_Mre11_N"/>
    <property type="match status" value="1"/>
</dbReference>
<dbReference type="GO" id="GO:0006310">
    <property type="term" value="P:DNA recombination"/>
    <property type="evidence" value="ECO:0007669"/>
    <property type="project" value="UniProtKB-KW"/>
</dbReference>
<evidence type="ECO:0000256" key="4">
    <source>
        <dbReference type="ARBA" id="ARBA00022722"/>
    </source>
</evidence>
<keyword evidence="6 7" id="KW-0269">Exonuclease</keyword>
<protein>
    <recommendedName>
        <fullName evidence="3 7">Nuclease SbcCD subunit D</fullName>
    </recommendedName>
</protein>
<dbReference type="Gene3D" id="3.60.21.10">
    <property type="match status" value="1"/>
</dbReference>
<evidence type="ECO:0000259" key="8">
    <source>
        <dbReference type="Pfam" id="PF00149"/>
    </source>
</evidence>
<evidence type="ECO:0000313" key="10">
    <source>
        <dbReference type="EMBL" id="SEH66784.1"/>
    </source>
</evidence>
<accession>A0A1H6JW34</accession>
<comment type="similarity">
    <text evidence="1 7">Belongs to the SbcD family.</text>
</comment>
<keyword evidence="7" id="KW-0255">Endonuclease</keyword>
<feature type="domain" description="Calcineurin-like phosphoesterase" evidence="8">
    <location>
        <begin position="1"/>
        <end position="143"/>
    </location>
</feature>
<dbReference type="InterPro" id="IPR029052">
    <property type="entry name" value="Metallo-depent_PP-like"/>
</dbReference>
<name>A0A1H6JW34_9GAMM</name>
<dbReference type="Gene3D" id="3.30.160.720">
    <property type="match status" value="1"/>
</dbReference>
<gene>
    <name evidence="7" type="primary">sbcD</name>
    <name evidence="10" type="ORF">SAMN05660691_00768</name>
</gene>
<dbReference type="InterPro" id="IPR050535">
    <property type="entry name" value="DNA_Repair-Maintenance_Comp"/>
</dbReference>
<proteinExistence type="inferred from homology"/>
<evidence type="ECO:0000256" key="1">
    <source>
        <dbReference type="ARBA" id="ARBA00010555"/>
    </source>
</evidence>
<keyword evidence="4 7" id="KW-0540">Nuclease</keyword>
<keyword evidence="5 7" id="KW-0378">Hydrolase</keyword>
<comment type="function">
    <text evidence="7">SbcCD cleaves DNA hairpin structures. These structures can inhibit DNA replication and are intermediates in certain DNA recombination reactions. The complex acts as a 3'-&gt;5' double strand exonuclease that can open hairpins. It also has a 5' single-strand endonuclease activity.</text>
</comment>
<reference evidence="11" key="1">
    <citation type="submission" date="2016-10" db="EMBL/GenBank/DDBJ databases">
        <authorList>
            <person name="Varghese N."/>
            <person name="Submissions S."/>
        </authorList>
    </citation>
    <scope>NUCLEOTIDE SEQUENCE [LARGE SCALE GENOMIC DNA]</scope>
    <source>
        <strain evidence="11">DSM 17616</strain>
    </source>
</reference>
<dbReference type="Pfam" id="PF00149">
    <property type="entry name" value="Metallophos"/>
    <property type="match status" value="1"/>
</dbReference>
<dbReference type="OrthoDB" id="9773856at2"/>
<dbReference type="InterPro" id="IPR026843">
    <property type="entry name" value="SbcD_C"/>
</dbReference>
<evidence type="ECO:0000313" key="11">
    <source>
        <dbReference type="Proteomes" id="UP000199371"/>
    </source>
</evidence>
<dbReference type="InterPro" id="IPR004593">
    <property type="entry name" value="SbcD"/>
</dbReference>
<sequence length="405" mass="44972">MRILHTSDWHLGQHFIGRSRLAEHHAFLTWLVQQVTELNIDAIIVAGDIFDTATPPSYARELYNQFIVELQGSGCQLVILGGNHDAAAVLNESKNLLHYLNTRVFASSSADLAQQLVLLHHQQQQPAALLCAIPFLRARDLLQSQSGQSARDKQLSLQQAIAQHYQQLYALAQHYNAEHQLQLPIIMTGHLTTVGVSTSESVRDIYIGTLEAFPADAFPPADYIALGHIHQSQQLKAATDIRYSGSPIALSFDEAKAQKQLWLLEFNGAVKTVTSLPVPCFQPLRSIKANLADVPVKVQQALQGISAGSTLWLELVISETDAYLTDLQQRVEQLLQGLPVQLLRLRRQRSNQAAGLTAPVQQSLSELTPEQVWQSRLHTETLSDEQQQQLTTLHRQVLAKVAQTA</sequence>
<evidence type="ECO:0000256" key="3">
    <source>
        <dbReference type="ARBA" id="ARBA00013365"/>
    </source>
</evidence>